<evidence type="ECO:0000313" key="2">
    <source>
        <dbReference type="EMBL" id="KOC64594.1"/>
    </source>
</evidence>
<protein>
    <submittedName>
        <fullName evidence="2">Uncharacterized protein</fullName>
    </submittedName>
</protein>
<organism evidence="2 3">
    <name type="scientific">Habropoda laboriosa</name>
    <dbReference type="NCBI Taxonomy" id="597456"/>
    <lineage>
        <taxon>Eukaryota</taxon>
        <taxon>Metazoa</taxon>
        <taxon>Ecdysozoa</taxon>
        <taxon>Arthropoda</taxon>
        <taxon>Hexapoda</taxon>
        <taxon>Insecta</taxon>
        <taxon>Pterygota</taxon>
        <taxon>Neoptera</taxon>
        <taxon>Endopterygota</taxon>
        <taxon>Hymenoptera</taxon>
        <taxon>Apocrita</taxon>
        <taxon>Aculeata</taxon>
        <taxon>Apoidea</taxon>
        <taxon>Anthophila</taxon>
        <taxon>Apidae</taxon>
        <taxon>Habropoda</taxon>
    </lineage>
</organism>
<dbReference type="AlphaFoldDB" id="A0A0L7R176"/>
<accession>A0A0L7R176</accession>
<sequence>MSAIIQRGHRHRQQCRQSYQPRYHDYELDRNTALPSRARLEEFSLYDVA</sequence>
<evidence type="ECO:0000256" key="1">
    <source>
        <dbReference type="SAM" id="MobiDB-lite"/>
    </source>
</evidence>
<feature type="region of interest" description="Disordered" evidence="1">
    <location>
        <begin position="1"/>
        <end position="22"/>
    </location>
</feature>
<evidence type="ECO:0000313" key="3">
    <source>
        <dbReference type="Proteomes" id="UP000053825"/>
    </source>
</evidence>
<reference evidence="2 3" key="1">
    <citation type="submission" date="2015-07" db="EMBL/GenBank/DDBJ databases">
        <title>The genome of Habropoda laboriosa.</title>
        <authorList>
            <person name="Pan H."/>
            <person name="Kapheim K."/>
        </authorList>
    </citation>
    <scope>NUCLEOTIDE SEQUENCE [LARGE SCALE GENOMIC DNA]</scope>
    <source>
        <strain evidence="2">0110345459</strain>
    </source>
</reference>
<proteinExistence type="predicted"/>
<keyword evidence="3" id="KW-1185">Reference proteome</keyword>
<dbReference type="Proteomes" id="UP000053825">
    <property type="component" value="Unassembled WGS sequence"/>
</dbReference>
<gene>
    <name evidence="2" type="ORF">WH47_12058</name>
</gene>
<dbReference type="EMBL" id="KQ414668">
    <property type="protein sequence ID" value="KOC64594.1"/>
    <property type="molecule type" value="Genomic_DNA"/>
</dbReference>
<name>A0A0L7R176_9HYME</name>